<evidence type="ECO:0000313" key="1">
    <source>
        <dbReference type="EMBL" id="KKL44417.1"/>
    </source>
</evidence>
<comment type="caution">
    <text evidence="1">The sequence shown here is derived from an EMBL/GenBank/DDBJ whole genome shotgun (WGS) entry which is preliminary data.</text>
</comment>
<sequence length="188" mass="21833">MRYIGRVRLKDDLTPGDNGRIADIAQFLVKPPGGWLRRRGHILRGLNEIVRILTHVKRPQFWHRAQINTYMEVHDLLRKGGPVDDQIPVKQRLKELAAYFCIEMGLTETRFKNEMTMSIIPELYIKIMRNQIEKWTMTALAHHSPDEIKKYTQKMRTQIAMARARGKEKIRQLPVRAMTPAGILGGIP</sequence>
<proteinExistence type="predicted"/>
<reference evidence="1" key="1">
    <citation type="journal article" date="2015" name="Nature">
        <title>Complex archaea that bridge the gap between prokaryotes and eukaryotes.</title>
        <authorList>
            <person name="Spang A."/>
            <person name="Saw J.H."/>
            <person name="Jorgensen S.L."/>
            <person name="Zaremba-Niedzwiedzka K."/>
            <person name="Martijn J."/>
            <person name="Lind A.E."/>
            <person name="van Eijk R."/>
            <person name="Schleper C."/>
            <person name="Guy L."/>
            <person name="Ettema T.J."/>
        </authorList>
    </citation>
    <scope>NUCLEOTIDE SEQUENCE</scope>
</reference>
<dbReference type="EMBL" id="LAZR01034769">
    <property type="protein sequence ID" value="KKL44417.1"/>
    <property type="molecule type" value="Genomic_DNA"/>
</dbReference>
<protein>
    <submittedName>
        <fullName evidence="1">Uncharacterized protein</fullName>
    </submittedName>
</protein>
<name>A0A0F9F009_9ZZZZ</name>
<accession>A0A0F9F009</accession>
<organism evidence="1">
    <name type="scientific">marine sediment metagenome</name>
    <dbReference type="NCBI Taxonomy" id="412755"/>
    <lineage>
        <taxon>unclassified sequences</taxon>
        <taxon>metagenomes</taxon>
        <taxon>ecological metagenomes</taxon>
    </lineage>
</organism>
<dbReference type="AlphaFoldDB" id="A0A0F9F009"/>
<gene>
    <name evidence="1" type="ORF">LCGC14_2365890</name>
</gene>